<feature type="compositionally biased region" description="Basic and acidic residues" evidence="1">
    <location>
        <begin position="47"/>
        <end position="72"/>
    </location>
</feature>
<sequence>MRPITGIAICAIYSCQWAIVAGDTKHRHHSLGPSHDDAVHAHTNQTDNEHPVKKHSPEHGNAKHHDGKDQDKHRAHRKAGLIHQKALLLQTLQDPVDNATPQPINTPVPTAAIQPATPNANVQQVSRASHLQIRAPQTNQIAATPAPVVTDVNANNATKTETGSQILQQNGVEKPDDSNSSTDFVCKYLWFFFQECTTTNKPGSENKDSGHSENSASSNQDLSPVVSSECNIYGTTVLSLSDFKDADDNGWILINESNMPRITHNKQVNLDKPTYLQLKNVICNAATYEATIKLGVDSSGGFIIRGSDQNFIVFEMNTLSKTATLKRINGPYQDIIHDVACVSCRKTKSTVNLYRSSRQKLITSCRQIDILIDGKQVISVSAMPFRASGYFGLYISQGNATFGDISVLPLKE</sequence>
<keyword evidence="3" id="KW-1185">Reference proteome</keyword>
<gene>
    <name evidence="2" type="ORF">X943_001058</name>
</gene>
<dbReference type="Gene3D" id="2.60.120.560">
    <property type="entry name" value="Exo-inulinase, domain 1"/>
    <property type="match status" value="1"/>
</dbReference>
<evidence type="ECO:0000313" key="3">
    <source>
        <dbReference type="Proteomes" id="UP001195914"/>
    </source>
</evidence>
<dbReference type="EMBL" id="JAHBMH010000044">
    <property type="protein sequence ID" value="KAK1936034.1"/>
    <property type="molecule type" value="Genomic_DNA"/>
</dbReference>
<proteinExistence type="predicted"/>
<organism evidence="2 3">
    <name type="scientific">Babesia divergens</name>
    <dbReference type="NCBI Taxonomy" id="32595"/>
    <lineage>
        <taxon>Eukaryota</taxon>
        <taxon>Sar</taxon>
        <taxon>Alveolata</taxon>
        <taxon>Apicomplexa</taxon>
        <taxon>Aconoidasida</taxon>
        <taxon>Piroplasmida</taxon>
        <taxon>Babesiidae</taxon>
        <taxon>Babesia</taxon>
    </lineage>
</organism>
<feature type="region of interest" description="Disordered" evidence="1">
    <location>
        <begin position="201"/>
        <end position="223"/>
    </location>
</feature>
<evidence type="ECO:0000313" key="2">
    <source>
        <dbReference type="EMBL" id="KAK1936034.1"/>
    </source>
</evidence>
<evidence type="ECO:0000256" key="1">
    <source>
        <dbReference type="SAM" id="MobiDB-lite"/>
    </source>
</evidence>
<reference evidence="2" key="1">
    <citation type="journal article" date="2014" name="Nucleic Acids Res.">
        <title>The evolutionary dynamics of variant antigen genes in Babesia reveal a history of genomic innovation underlying host-parasite interaction.</title>
        <authorList>
            <person name="Jackson A.P."/>
            <person name="Otto T.D."/>
            <person name="Darby A."/>
            <person name="Ramaprasad A."/>
            <person name="Xia D."/>
            <person name="Echaide I.E."/>
            <person name="Farber M."/>
            <person name="Gahlot S."/>
            <person name="Gamble J."/>
            <person name="Gupta D."/>
            <person name="Gupta Y."/>
            <person name="Jackson L."/>
            <person name="Malandrin L."/>
            <person name="Malas T.B."/>
            <person name="Moussa E."/>
            <person name="Nair M."/>
            <person name="Reid A.J."/>
            <person name="Sanders M."/>
            <person name="Sharma J."/>
            <person name="Tracey A."/>
            <person name="Quail M.A."/>
            <person name="Weir W."/>
            <person name="Wastling J.M."/>
            <person name="Hall N."/>
            <person name="Willadsen P."/>
            <person name="Lingelbach K."/>
            <person name="Shiels B."/>
            <person name="Tait A."/>
            <person name="Berriman M."/>
            <person name="Allred D.R."/>
            <person name="Pain A."/>
        </authorList>
    </citation>
    <scope>NUCLEOTIDE SEQUENCE</scope>
    <source>
        <strain evidence="2">1802A</strain>
    </source>
</reference>
<dbReference type="Proteomes" id="UP001195914">
    <property type="component" value="Unassembled WGS sequence"/>
</dbReference>
<accession>A0AAD9GCS2</accession>
<dbReference type="PROSITE" id="PS51257">
    <property type="entry name" value="PROKAR_LIPOPROTEIN"/>
    <property type="match status" value="1"/>
</dbReference>
<feature type="compositionally biased region" description="Polar residues" evidence="1">
    <location>
        <begin position="212"/>
        <end position="223"/>
    </location>
</feature>
<feature type="region of interest" description="Disordered" evidence="1">
    <location>
        <begin position="26"/>
        <end position="78"/>
    </location>
</feature>
<reference evidence="2" key="2">
    <citation type="submission" date="2021-05" db="EMBL/GenBank/DDBJ databases">
        <authorList>
            <person name="Pain A."/>
        </authorList>
    </citation>
    <scope>NUCLEOTIDE SEQUENCE</scope>
    <source>
        <strain evidence="2">1802A</strain>
    </source>
</reference>
<dbReference type="AlphaFoldDB" id="A0AAD9GCS2"/>
<name>A0AAD9GCS2_BABDI</name>
<comment type="caution">
    <text evidence="2">The sequence shown here is derived from an EMBL/GenBank/DDBJ whole genome shotgun (WGS) entry which is preliminary data.</text>
</comment>
<protein>
    <submittedName>
        <fullName evidence="2">Membrane protein</fullName>
    </submittedName>
</protein>